<keyword evidence="4" id="KW-0677">Repeat</keyword>
<evidence type="ECO:0000256" key="5">
    <source>
        <dbReference type="ARBA" id="ARBA00038515"/>
    </source>
</evidence>
<dbReference type="Gramene" id="mRNA:HanXRQr2_Chr15g0681001">
    <property type="protein sequence ID" value="mRNA:HanXRQr2_Chr15g0681001"/>
    <property type="gene ID" value="HanXRQr2_Chr15g0681001"/>
</dbReference>
<dbReference type="EMBL" id="CM007904">
    <property type="protein sequence ID" value="OTF94549.1"/>
    <property type="molecule type" value="Genomic_DNA"/>
</dbReference>
<dbReference type="PROSITE" id="PS51473">
    <property type="entry name" value="GNK2"/>
    <property type="match status" value="2"/>
</dbReference>
<feature type="domain" description="Gnk2-homologous" evidence="7">
    <location>
        <begin position="131"/>
        <end position="240"/>
    </location>
</feature>
<dbReference type="GO" id="GO:0005576">
    <property type="term" value="C:extracellular region"/>
    <property type="evidence" value="ECO:0007669"/>
    <property type="project" value="UniProtKB-SubCell"/>
</dbReference>
<name>A0A251S6S4_HELAN</name>
<feature type="signal peptide" evidence="6">
    <location>
        <begin position="1"/>
        <end position="22"/>
    </location>
</feature>
<dbReference type="EMBL" id="MNCJ02000330">
    <property type="protein sequence ID" value="KAF5763507.1"/>
    <property type="molecule type" value="Genomic_DNA"/>
</dbReference>
<evidence type="ECO:0000313" key="8">
    <source>
        <dbReference type="EMBL" id="KAF5763507.1"/>
    </source>
</evidence>
<dbReference type="PANTHER" id="PTHR32411">
    <property type="entry name" value="CYSTEINE-RICH REPEAT SECRETORY PROTEIN 38-RELATED"/>
    <property type="match status" value="1"/>
</dbReference>
<evidence type="ECO:0000313" key="10">
    <source>
        <dbReference type="Proteomes" id="UP000215914"/>
    </source>
</evidence>
<evidence type="ECO:0000256" key="3">
    <source>
        <dbReference type="ARBA" id="ARBA00022729"/>
    </source>
</evidence>
<dbReference type="InterPro" id="IPR002902">
    <property type="entry name" value="GNK2"/>
</dbReference>
<proteinExistence type="inferred from homology"/>
<keyword evidence="3 6" id="KW-0732">Signal</keyword>
<dbReference type="Gene3D" id="3.30.430.20">
    <property type="entry name" value="Gnk2 domain, C-X8-C-X2-C motif"/>
    <property type="match status" value="2"/>
</dbReference>
<evidence type="ECO:0000256" key="4">
    <source>
        <dbReference type="ARBA" id="ARBA00022737"/>
    </source>
</evidence>
<feature type="chain" id="PRO_5041059551" evidence="6">
    <location>
        <begin position="23"/>
        <end position="265"/>
    </location>
</feature>
<evidence type="ECO:0000256" key="1">
    <source>
        <dbReference type="ARBA" id="ARBA00004613"/>
    </source>
</evidence>
<dbReference type="InterPro" id="IPR050581">
    <property type="entry name" value="CRR_secretory_protein"/>
</dbReference>
<dbReference type="AlphaFoldDB" id="A0A251S6S4"/>
<reference evidence="9" key="2">
    <citation type="submission" date="2017-02" db="EMBL/GenBank/DDBJ databases">
        <title>Sunflower complete genome.</title>
        <authorList>
            <person name="Langlade N."/>
            <person name="Munos S."/>
        </authorList>
    </citation>
    <scope>NUCLEOTIDE SEQUENCE [LARGE SCALE GENOMIC DNA]</scope>
    <source>
        <tissue evidence="9">Leaves</tissue>
    </source>
</reference>
<comment type="subcellular location">
    <subcellularLocation>
        <location evidence="1">Secreted</location>
    </subcellularLocation>
</comment>
<feature type="domain" description="Gnk2-homologous" evidence="7">
    <location>
        <begin position="27"/>
        <end position="126"/>
    </location>
</feature>
<organism evidence="9 10">
    <name type="scientific">Helianthus annuus</name>
    <name type="common">Common sunflower</name>
    <dbReference type="NCBI Taxonomy" id="4232"/>
    <lineage>
        <taxon>Eukaryota</taxon>
        <taxon>Viridiplantae</taxon>
        <taxon>Streptophyta</taxon>
        <taxon>Embryophyta</taxon>
        <taxon>Tracheophyta</taxon>
        <taxon>Spermatophyta</taxon>
        <taxon>Magnoliopsida</taxon>
        <taxon>eudicotyledons</taxon>
        <taxon>Gunneridae</taxon>
        <taxon>Pentapetalae</taxon>
        <taxon>asterids</taxon>
        <taxon>campanulids</taxon>
        <taxon>Asterales</taxon>
        <taxon>Asteraceae</taxon>
        <taxon>Asteroideae</taxon>
        <taxon>Heliantheae alliance</taxon>
        <taxon>Heliantheae</taxon>
        <taxon>Helianthus</taxon>
    </lineage>
</organism>
<evidence type="ECO:0000259" key="7">
    <source>
        <dbReference type="PROSITE" id="PS51473"/>
    </source>
</evidence>
<dbReference type="InterPro" id="IPR038408">
    <property type="entry name" value="GNK2_sf"/>
</dbReference>
<sequence>MEMKSILLFLVLVQGILNIVMGEPLYADIFRCKKDSGDFLPKSTYETNLLDAVKIASEAAKTSTYFYSKGGWLVAAESFCAAYLKHVDCVSCVNSTFPLLLKNCQNKKHALAWRSKCMVEYGLNINLSNHDHWFVAHETSANKTKDIQGLENTMKALVDKLLKEALKKKENIGRYAYGTMPYGSRQTLFMVMQCSYPLIEEDCKKCLLRVYGEMKPCCSGAIAAATLTPGCYMSYMLVKGYDINKHGSNKSLVNIIEGAWVNKSV</sequence>
<reference evidence="8 10" key="1">
    <citation type="journal article" date="2017" name="Nature">
        <title>The sunflower genome provides insights into oil metabolism, flowering and Asterid evolution.</title>
        <authorList>
            <person name="Badouin H."/>
            <person name="Gouzy J."/>
            <person name="Grassa C.J."/>
            <person name="Murat F."/>
            <person name="Staton S.E."/>
            <person name="Cottret L."/>
            <person name="Lelandais-Briere C."/>
            <person name="Owens G.L."/>
            <person name="Carrere S."/>
            <person name="Mayjonade B."/>
            <person name="Legrand L."/>
            <person name="Gill N."/>
            <person name="Kane N.C."/>
            <person name="Bowers J.E."/>
            <person name="Hubner S."/>
            <person name="Bellec A."/>
            <person name="Berard A."/>
            <person name="Berges H."/>
            <person name="Blanchet N."/>
            <person name="Boniface M.C."/>
            <person name="Brunel D."/>
            <person name="Catrice O."/>
            <person name="Chaidir N."/>
            <person name="Claudel C."/>
            <person name="Donnadieu C."/>
            <person name="Faraut T."/>
            <person name="Fievet G."/>
            <person name="Helmstetter N."/>
            <person name="King M."/>
            <person name="Knapp S.J."/>
            <person name="Lai Z."/>
            <person name="Le Paslier M.C."/>
            <person name="Lippi Y."/>
            <person name="Lorenzon L."/>
            <person name="Mandel J.R."/>
            <person name="Marage G."/>
            <person name="Marchand G."/>
            <person name="Marquand E."/>
            <person name="Bret-Mestries E."/>
            <person name="Morien E."/>
            <person name="Nambeesan S."/>
            <person name="Nguyen T."/>
            <person name="Pegot-Espagnet P."/>
            <person name="Pouilly N."/>
            <person name="Raftis F."/>
            <person name="Sallet E."/>
            <person name="Schiex T."/>
            <person name="Thomas J."/>
            <person name="Vandecasteele C."/>
            <person name="Vares D."/>
            <person name="Vear F."/>
            <person name="Vautrin S."/>
            <person name="Crespi M."/>
            <person name="Mangin B."/>
            <person name="Burke J.M."/>
            <person name="Salse J."/>
            <person name="Munos S."/>
            <person name="Vincourt P."/>
            <person name="Rieseberg L.H."/>
            <person name="Langlade N.B."/>
        </authorList>
    </citation>
    <scope>NUCLEOTIDE SEQUENCE [LARGE SCALE GENOMIC DNA]</scope>
    <source>
        <strain evidence="10">cv. SF193</strain>
        <tissue evidence="8">Leaves</tissue>
    </source>
</reference>
<dbReference type="CDD" id="cd23509">
    <property type="entry name" value="Gnk2-like"/>
    <property type="match status" value="2"/>
</dbReference>
<accession>A0A251S6S4</accession>
<keyword evidence="2" id="KW-0964">Secreted</keyword>
<dbReference type="Proteomes" id="UP000215914">
    <property type="component" value="Chromosome 15"/>
</dbReference>
<gene>
    <name evidence="9" type="ORF">HannXRQ_Chr15g0473321</name>
    <name evidence="8" type="ORF">HanXRQr2_Chr15g0681001</name>
</gene>
<dbReference type="InParanoid" id="A0A251S6S4"/>
<dbReference type="PANTHER" id="PTHR32411:SF43">
    <property type="entry name" value="CYSTEINE-RICH REPEAT SECRETORY PROTEIN 38"/>
    <property type="match status" value="1"/>
</dbReference>
<keyword evidence="10" id="KW-1185">Reference proteome</keyword>
<evidence type="ECO:0000256" key="6">
    <source>
        <dbReference type="SAM" id="SignalP"/>
    </source>
</evidence>
<evidence type="ECO:0000256" key="2">
    <source>
        <dbReference type="ARBA" id="ARBA00022525"/>
    </source>
</evidence>
<dbReference type="Pfam" id="PF01657">
    <property type="entry name" value="Stress-antifung"/>
    <property type="match status" value="2"/>
</dbReference>
<protein>
    <submittedName>
        <fullName evidence="8 9">Gnk2-like domain-containing protein</fullName>
    </submittedName>
</protein>
<evidence type="ECO:0000313" key="9">
    <source>
        <dbReference type="EMBL" id="OTF94549.1"/>
    </source>
</evidence>
<comment type="similarity">
    <text evidence="5">Belongs to the cysteine-rich repeat secretory protein family.</text>
</comment>
<reference evidence="8" key="3">
    <citation type="submission" date="2020-06" db="EMBL/GenBank/DDBJ databases">
        <title>Helianthus annuus Genome sequencing and assembly Release 2.</title>
        <authorList>
            <person name="Gouzy J."/>
            <person name="Langlade N."/>
            <person name="Munos S."/>
        </authorList>
    </citation>
    <scope>NUCLEOTIDE SEQUENCE</scope>
    <source>
        <tissue evidence="8">Leaves</tissue>
    </source>
</reference>